<dbReference type="InterPro" id="IPR004855">
    <property type="entry name" value="TFIIA_asu/bsu"/>
</dbReference>
<dbReference type="AlphaFoldDB" id="A0A5D2BIL1"/>
<evidence type="ECO:0000313" key="4">
    <source>
        <dbReference type="Proteomes" id="UP000323506"/>
    </source>
</evidence>
<dbReference type="Proteomes" id="UP000323506">
    <property type="component" value="Chromosome D09"/>
</dbReference>
<feature type="transmembrane region" description="Helical" evidence="2">
    <location>
        <begin position="305"/>
        <end position="327"/>
    </location>
</feature>
<proteinExistence type="predicted"/>
<feature type="region of interest" description="Disordered" evidence="1">
    <location>
        <begin position="44"/>
        <end position="85"/>
    </location>
</feature>
<keyword evidence="2" id="KW-0812">Transmembrane</keyword>
<protein>
    <submittedName>
        <fullName evidence="3">Uncharacterized protein</fullName>
    </submittedName>
</protein>
<organism evidence="3 4">
    <name type="scientific">Gossypium darwinii</name>
    <name type="common">Darwin's cotton</name>
    <name type="synonym">Gossypium barbadense var. darwinii</name>
    <dbReference type="NCBI Taxonomy" id="34276"/>
    <lineage>
        <taxon>Eukaryota</taxon>
        <taxon>Viridiplantae</taxon>
        <taxon>Streptophyta</taxon>
        <taxon>Embryophyta</taxon>
        <taxon>Tracheophyta</taxon>
        <taxon>Spermatophyta</taxon>
        <taxon>Magnoliopsida</taxon>
        <taxon>eudicotyledons</taxon>
        <taxon>Gunneridae</taxon>
        <taxon>Pentapetalae</taxon>
        <taxon>rosids</taxon>
        <taxon>malvids</taxon>
        <taxon>Malvales</taxon>
        <taxon>Malvaceae</taxon>
        <taxon>Malvoideae</taxon>
        <taxon>Gossypium</taxon>
    </lineage>
</organism>
<keyword evidence="2" id="KW-0472">Membrane</keyword>
<feature type="compositionally biased region" description="Polar residues" evidence="1">
    <location>
        <begin position="75"/>
        <end position="85"/>
    </location>
</feature>
<dbReference type="PANTHER" id="PTHR12694">
    <property type="entry name" value="TRANSCRIPTION INITIATION FACTOR IIA SUBUNIT 1"/>
    <property type="match status" value="1"/>
</dbReference>
<evidence type="ECO:0000313" key="3">
    <source>
        <dbReference type="EMBL" id="TYG55356.1"/>
    </source>
</evidence>
<keyword evidence="2" id="KW-1133">Transmembrane helix</keyword>
<feature type="region of interest" description="Disordered" evidence="1">
    <location>
        <begin position="229"/>
        <end position="248"/>
    </location>
</feature>
<evidence type="ECO:0000256" key="2">
    <source>
        <dbReference type="SAM" id="Phobius"/>
    </source>
</evidence>
<dbReference type="GO" id="GO:0005672">
    <property type="term" value="C:transcription factor TFIIA complex"/>
    <property type="evidence" value="ECO:0007669"/>
    <property type="project" value="InterPro"/>
</dbReference>
<dbReference type="PANTHER" id="PTHR12694:SF8">
    <property type="entry name" value="TRANSCRIPTION INITIATION FACTOR IIA SUBUNIT 1"/>
    <property type="match status" value="1"/>
</dbReference>
<evidence type="ECO:0000256" key="1">
    <source>
        <dbReference type="SAM" id="MobiDB-lite"/>
    </source>
</evidence>
<dbReference type="Gene3D" id="1.10.287.100">
    <property type="match status" value="1"/>
</dbReference>
<feature type="compositionally biased region" description="Basic residues" evidence="1">
    <location>
        <begin position="55"/>
        <end position="64"/>
    </location>
</feature>
<reference evidence="3 4" key="1">
    <citation type="submission" date="2019-06" db="EMBL/GenBank/DDBJ databases">
        <title>WGS assembly of Gossypium darwinii.</title>
        <authorList>
            <person name="Chen Z.J."/>
            <person name="Sreedasyam A."/>
            <person name="Ando A."/>
            <person name="Song Q."/>
            <person name="De L."/>
            <person name="Hulse-Kemp A."/>
            <person name="Ding M."/>
            <person name="Ye W."/>
            <person name="Kirkbride R."/>
            <person name="Jenkins J."/>
            <person name="Plott C."/>
            <person name="Lovell J."/>
            <person name="Lin Y.-M."/>
            <person name="Vaughn R."/>
            <person name="Liu B."/>
            <person name="Li W."/>
            <person name="Simpson S."/>
            <person name="Scheffler B."/>
            <person name="Saski C."/>
            <person name="Grover C."/>
            <person name="Hu G."/>
            <person name="Conover J."/>
            <person name="Carlson J."/>
            <person name="Shu S."/>
            <person name="Boston L."/>
            <person name="Williams M."/>
            <person name="Peterson D."/>
            <person name="Mcgee K."/>
            <person name="Jones D."/>
            <person name="Wendel J."/>
            <person name="Stelly D."/>
            <person name="Grimwood J."/>
            <person name="Schmutz J."/>
        </authorList>
    </citation>
    <scope>NUCLEOTIDE SEQUENCE [LARGE SCALE GENOMIC DNA]</scope>
    <source>
        <strain evidence="3">1808015.09</strain>
    </source>
</reference>
<accession>A0A5D2BIL1</accession>
<dbReference type="EMBL" id="CM017709">
    <property type="protein sequence ID" value="TYG55356.1"/>
    <property type="molecule type" value="Genomic_DNA"/>
</dbReference>
<sequence>MEEVTNTTTYEALINHLFCDDLFHTDFPSASSSIFMPEEPIGAQCLNDENGTNHKSTKKLKPRKIQQERRPWLNQKPSNDQSNSVICFSGNEEAKQKHKLQSPAMKKKKHANGDRTLYQDVVEEVANKTRQAFLEHYGDDSVHLQFLQLWKLKMKNKKVKLGCLAGKLPPASIEAPLIDRKPPYEKNPQLASLQTTTSIPLQPLQFHCLPGYQDGNGRMSKSAAYRKLRKLGSSKEQQPSRPWLGNAGFEGIIPKKKKLRNPAKKQGLHQPWLKQKPLDYQNNAGLVELRQTFRLQAHEMVCVNFWMPLFLLLCNFLLSRPFIFHLVSNEFIYGYG</sequence>
<name>A0A5D2BIL1_GOSDA</name>
<keyword evidence="4" id="KW-1185">Reference proteome</keyword>
<gene>
    <name evidence="3" type="ORF">ES288_D09G266300v1</name>
</gene>
<dbReference type="GO" id="GO:0006367">
    <property type="term" value="P:transcription initiation at RNA polymerase II promoter"/>
    <property type="evidence" value="ECO:0007669"/>
    <property type="project" value="InterPro"/>
</dbReference>